<keyword evidence="5 8" id="KW-0812">Transmembrane</keyword>
<reference evidence="9 10" key="1">
    <citation type="journal article" date="2010" name="Science">
        <title>Genomic comparison of the ants Camponotus floridanus and Harpegnathos saltator.</title>
        <authorList>
            <person name="Bonasio R."/>
            <person name="Zhang G."/>
            <person name="Ye C."/>
            <person name="Mutti N.S."/>
            <person name="Fang X."/>
            <person name="Qin N."/>
            <person name="Donahue G."/>
            <person name="Yang P."/>
            <person name="Li Q."/>
            <person name="Li C."/>
            <person name="Zhang P."/>
            <person name="Huang Z."/>
            <person name="Berger S.L."/>
            <person name="Reinberg D."/>
            <person name="Wang J."/>
            <person name="Liebig J."/>
        </authorList>
    </citation>
    <scope>NUCLEOTIDE SEQUENCE [LARGE SCALE GENOMIC DNA]</scope>
    <source>
        <strain evidence="9 10">Hsal</strain>
    </source>
</reference>
<name>A0A1U9JTB6_9HYPH</name>
<feature type="transmembrane region" description="Helical" evidence="8">
    <location>
        <begin position="226"/>
        <end position="259"/>
    </location>
</feature>
<keyword evidence="6 8" id="KW-1133">Transmembrane helix</keyword>
<keyword evidence="4" id="KW-1003">Cell membrane</keyword>
<dbReference type="PANTHER" id="PTHR30472">
    <property type="entry name" value="FERRIC ENTEROBACTIN TRANSPORT SYSTEM PERMEASE PROTEIN"/>
    <property type="match status" value="1"/>
</dbReference>
<dbReference type="GO" id="GO:0033214">
    <property type="term" value="P:siderophore-iron import into cell"/>
    <property type="evidence" value="ECO:0007669"/>
    <property type="project" value="TreeGrafter"/>
</dbReference>
<dbReference type="InterPro" id="IPR037294">
    <property type="entry name" value="ABC_BtuC-like"/>
</dbReference>
<dbReference type="KEGG" id="thd:BHV28_03870"/>
<reference evidence="9 10" key="2">
    <citation type="journal article" date="2016" name="Sci. Rep.">
        <title>The genome of Rhizobiales bacteria in predatory ants reveals urease gene functions but no genes for nitrogen fixation.</title>
        <authorList>
            <person name="Neuvonen M.M."/>
            <person name="Tamarit D."/>
            <person name="Naslund K."/>
            <person name="Liebig J."/>
            <person name="Feldhaar H."/>
            <person name="Moran N.A."/>
            <person name="Guy L."/>
            <person name="Andersson S.G."/>
        </authorList>
    </citation>
    <scope>NUCLEOTIDE SEQUENCE [LARGE SCALE GENOMIC DNA]</scope>
    <source>
        <strain evidence="9 10">Hsal</strain>
    </source>
</reference>
<feature type="transmembrane region" description="Helical" evidence="8">
    <location>
        <begin position="266"/>
        <end position="286"/>
    </location>
</feature>
<evidence type="ECO:0000256" key="1">
    <source>
        <dbReference type="ARBA" id="ARBA00004651"/>
    </source>
</evidence>
<feature type="transmembrane region" description="Helical" evidence="8">
    <location>
        <begin position="41"/>
        <end position="60"/>
    </location>
</feature>
<dbReference type="STRING" id="1902579.BHV28_03870"/>
<dbReference type="PANTHER" id="PTHR30472:SF19">
    <property type="entry name" value="PETROBACTIN IMPORT SYSTEM PERMEASE PROTEIN YCLO"/>
    <property type="match status" value="1"/>
</dbReference>
<evidence type="ECO:0000256" key="4">
    <source>
        <dbReference type="ARBA" id="ARBA00022475"/>
    </source>
</evidence>
<dbReference type="SUPFAM" id="SSF81345">
    <property type="entry name" value="ABC transporter involved in vitamin B12 uptake, BtuC"/>
    <property type="match status" value="1"/>
</dbReference>
<evidence type="ECO:0000313" key="10">
    <source>
        <dbReference type="Proteomes" id="UP000188912"/>
    </source>
</evidence>
<evidence type="ECO:0000256" key="7">
    <source>
        <dbReference type="ARBA" id="ARBA00023136"/>
    </source>
</evidence>
<keyword evidence="3" id="KW-0813">Transport</keyword>
<dbReference type="Pfam" id="PF01032">
    <property type="entry name" value="FecCD"/>
    <property type="match status" value="1"/>
</dbReference>
<dbReference type="Gene3D" id="1.10.3470.10">
    <property type="entry name" value="ABC transporter involved in vitamin B12 uptake, BtuC"/>
    <property type="match status" value="1"/>
</dbReference>
<feature type="transmembrane region" description="Helical" evidence="8">
    <location>
        <begin position="106"/>
        <end position="125"/>
    </location>
</feature>
<evidence type="ECO:0000256" key="5">
    <source>
        <dbReference type="ARBA" id="ARBA00022692"/>
    </source>
</evidence>
<evidence type="ECO:0000256" key="2">
    <source>
        <dbReference type="ARBA" id="ARBA00007935"/>
    </source>
</evidence>
<feature type="transmembrane region" description="Helical" evidence="8">
    <location>
        <begin position="12"/>
        <end position="29"/>
    </location>
</feature>
<dbReference type="GO" id="GO:0005886">
    <property type="term" value="C:plasma membrane"/>
    <property type="evidence" value="ECO:0007669"/>
    <property type="project" value="UniProtKB-SubCell"/>
</dbReference>
<accession>A0A1U9JTB6</accession>
<evidence type="ECO:0000256" key="6">
    <source>
        <dbReference type="ARBA" id="ARBA00022989"/>
    </source>
</evidence>
<dbReference type="Proteomes" id="UP000188912">
    <property type="component" value="Chromosome"/>
</dbReference>
<comment type="similarity">
    <text evidence="2">Belongs to the binding-protein-dependent transport system permease family. FecCD subfamily.</text>
</comment>
<evidence type="ECO:0000313" key="9">
    <source>
        <dbReference type="EMBL" id="AQS41100.1"/>
    </source>
</evidence>
<dbReference type="CDD" id="cd06550">
    <property type="entry name" value="TM_ABC_iron-siderophores_like"/>
    <property type="match status" value="1"/>
</dbReference>
<organism evidence="9 10">
    <name type="scientific">Candidatus Tokpelaia hoelldobleri</name>
    <dbReference type="NCBI Taxonomy" id="1902579"/>
    <lineage>
        <taxon>Bacteria</taxon>
        <taxon>Pseudomonadati</taxon>
        <taxon>Pseudomonadota</taxon>
        <taxon>Alphaproteobacteria</taxon>
        <taxon>Hyphomicrobiales</taxon>
        <taxon>Candidatus Tokpelaia</taxon>
    </lineage>
</organism>
<evidence type="ECO:0000256" key="3">
    <source>
        <dbReference type="ARBA" id="ARBA00022448"/>
    </source>
</evidence>
<sequence length="318" mass="35432">MPKLSSRCLLTVLTVIALIFSAFFMFYNIKGAWGYALSLRGQRLLSLVVVAYAIAVSTVLFQTITHNRILTPAIMGFDRLYQLIQTVIVFAAGTFHLGWFNDTSGFFIETALLTVFAVNLFQWLFSGTGRSLHLVLLTGIVFGVLFGSLNSLLNRMMDPNDSVILTDKYFANFNNYNGNVLIAAIVIIAVVSVFGWRLRHNFDVLALGRDMAINLGIDYRRSVRQILFLVTVLVSVSTALVGPVTFFGLLVANLAYLLCRSIQHRIILPVAVLLAVIFLVGGQFMLEYVFRFNVPLSIIIEFVGGIVFILLLLKGKMR</sequence>
<protein>
    <submittedName>
        <fullName evidence="9">Transport system permease</fullName>
    </submittedName>
</protein>
<gene>
    <name evidence="9" type="ORF">BHV28_03870</name>
</gene>
<keyword evidence="10" id="KW-1185">Reference proteome</keyword>
<feature type="transmembrane region" description="Helical" evidence="8">
    <location>
        <begin position="174"/>
        <end position="196"/>
    </location>
</feature>
<proteinExistence type="inferred from homology"/>
<dbReference type="EMBL" id="CP017315">
    <property type="protein sequence ID" value="AQS41100.1"/>
    <property type="molecule type" value="Genomic_DNA"/>
</dbReference>
<evidence type="ECO:0000256" key="8">
    <source>
        <dbReference type="SAM" id="Phobius"/>
    </source>
</evidence>
<keyword evidence="7 8" id="KW-0472">Membrane</keyword>
<feature type="transmembrane region" description="Helical" evidence="8">
    <location>
        <begin position="131"/>
        <end position="153"/>
    </location>
</feature>
<feature type="transmembrane region" description="Helical" evidence="8">
    <location>
        <begin position="292"/>
        <end position="313"/>
    </location>
</feature>
<comment type="subcellular location">
    <subcellularLocation>
        <location evidence="1">Cell membrane</location>
        <topology evidence="1">Multi-pass membrane protein</topology>
    </subcellularLocation>
</comment>
<dbReference type="GO" id="GO:0022857">
    <property type="term" value="F:transmembrane transporter activity"/>
    <property type="evidence" value="ECO:0007669"/>
    <property type="project" value="InterPro"/>
</dbReference>
<dbReference type="InterPro" id="IPR000522">
    <property type="entry name" value="ABC_transptr_permease_BtuC"/>
</dbReference>
<feature type="transmembrane region" description="Helical" evidence="8">
    <location>
        <begin position="80"/>
        <end position="99"/>
    </location>
</feature>
<dbReference type="AlphaFoldDB" id="A0A1U9JTB6"/>